<dbReference type="InterPro" id="IPR023296">
    <property type="entry name" value="Glyco_hydro_beta-prop_sf"/>
</dbReference>
<dbReference type="Pfam" id="PF02018">
    <property type="entry name" value="CBM_4_9"/>
    <property type="match status" value="1"/>
</dbReference>
<dbReference type="EMBL" id="SGIT01000001">
    <property type="protein sequence ID" value="RZF61623.1"/>
    <property type="molecule type" value="Genomic_DNA"/>
</dbReference>
<evidence type="ECO:0000256" key="3">
    <source>
        <dbReference type="ARBA" id="ARBA00012670"/>
    </source>
</evidence>
<organism evidence="8 9">
    <name type="scientific">Sphingobacterium corticibacterium</name>
    <dbReference type="NCBI Taxonomy" id="2484746"/>
    <lineage>
        <taxon>Bacteria</taxon>
        <taxon>Pseudomonadati</taxon>
        <taxon>Bacteroidota</taxon>
        <taxon>Sphingobacteriia</taxon>
        <taxon>Sphingobacteriales</taxon>
        <taxon>Sphingobacteriaceae</taxon>
        <taxon>Sphingobacterium</taxon>
    </lineage>
</organism>
<dbReference type="InterPro" id="IPR017853">
    <property type="entry name" value="GH"/>
</dbReference>
<dbReference type="InterPro" id="IPR003305">
    <property type="entry name" value="CenC_carb-bd"/>
</dbReference>
<comment type="catalytic activity">
    <reaction evidence="1">
        <text>Hydrolysis of terminal non-reducing alpha-L-arabinofuranoside residues in alpha-L-arabinosides.</text>
        <dbReference type="EC" id="3.2.1.55"/>
    </reaction>
</comment>
<dbReference type="Gene3D" id="3.20.20.80">
    <property type="entry name" value="Glycosidases"/>
    <property type="match status" value="1"/>
</dbReference>
<proteinExistence type="inferred from homology"/>
<protein>
    <recommendedName>
        <fullName evidence="3">non-reducing end alpha-L-arabinofuranosidase</fullName>
        <ecNumber evidence="3">3.2.1.55</ecNumber>
    </recommendedName>
</protein>
<dbReference type="InterPro" id="IPR055133">
    <property type="entry name" value="BT_3657-like_N"/>
</dbReference>
<dbReference type="SMART" id="SM00813">
    <property type="entry name" value="Alpha-L-AF_C"/>
    <property type="match status" value="1"/>
</dbReference>
<dbReference type="AlphaFoldDB" id="A0A4Q6XN97"/>
<dbReference type="Gene3D" id="2.60.120.260">
    <property type="entry name" value="Galactose-binding domain-like"/>
    <property type="match status" value="1"/>
</dbReference>
<evidence type="ECO:0000313" key="8">
    <source>
        <dbReference type="EMBL" id="RZF61623.1"/>
    </source>
</evidence>
<comment type="caution">
    <text evidence="8">The sequence shown here is derived from an EMBL/GenBank/DDBJ whole genome shotgun (WGS) entry which is preliminary data.</text>
</comment>
<keyword evidence="9" id="KW-1185">Reference proteome</keyword>
<evidence type="ECO:0000256" key="4">
    <source>
        <dbReference type="ARBA" id="ARBA00022729"/>
    </source>
</evidence>
<dbReference type="PANTHER" id="PTHR31776">
    <property type="entry name" value="ALPHA-L-ARABINOFURANOSIDASE 1"/>
    <property type="match status" value="1"/>
</dbReference>
<dbReference type="InterPro" id="IPR010720">
    <property type="entry name" value="Alpha-L-AF_C"/>
</dbReference>
<evidence type="ECO:0000256" key="5">
    <source>
        <dbReference type="ARBA" id="ARBA00022801"/>
    </source>
</evidence>
<accession>A0A4Q6XN97</accession>
<keyword evidence="4 6" id="KW-0732">Signal</keyword>
<dbReference type="OrthoDB" id="9758333at2"/>
<name>A0A4Q6XN97_9SPHI</name>
<sequence length="865" mass="97423">MKWILLLLLTSSPLLNLFANEPDSAYIFAYSTGKQDNKAGLHFAWSRDQKTWHAIGPEFAFVKSDYGVWGAEKRMFSPVLTFGADGYWHALWSVNDQDPTFAYAKSPDLVRWIPQEYPILHHRDNCTEVEIQGDGTGKQYILSWIGNHTGSEKFFSTSTTDFKHYTPVKKADEGIRINQRTQANIANRTETGTIHKVSWKLIEGLIKHVQVSKYRNAQHAELMRDDPTRFRDLHQLEANITVQANESKAISDKLIGIFFEDINYAADGGIYAELVQNRGFEYQPTDRKNDPNWHSKTAWKTTNSDVSFAIETASPIHENNKHYAVLTVNKVGAGLQNEGFDGISLKANAKYDFSVFAKTIDGKDGRLKIRLLDEHGTIYGETTTGALTENWKKHEAVLVSKGDVSNGRLEIIPQAEGKIALDMVSLFPQETFNGRKNGLRRDLAQVLADIKPRFVRFPGGCVAHGQGIENIYHWKNTIGPLEARKPQRNLWGYHQSMGLGYYEYFQFCADIGAAPMPIVAAGVPCQNSEKCDHPIGGQQGGIPLEDMGAYIQDILDLIEWANGDPKTNKWAKMRADAGHPEPFNLKYIGVGNEDLISEVFIERFQMIFDAIKEKYPDIVVIGTSGPWSEGSDYERGWEVATELGVPMIDEHYYQTPGWYIHNQDFYDRYDRSKAKVYVGEYAAHLPNRATNMETALTEALHLINIERNADVVSMTSYAPLLAKEKRTQWSPDLIYFNNDEIKPTVGYYVQKLFGVHAGNEYFANHIELNHTDEAVRKRVACSVVKDEESGDIIIRLANLLPVGVSSKVTLDGLLTETAKATKMVLSGQPDADKAQPATAEITVEKDWAYEIPPYSFSVIRVSNPK</sequence>
<dbReference type="SUPFAM" id="SSF49785">
    <property type="entry name" value="Galactose-binding domain-like"/>
    <property type="match status" value="1"/>
</dbReference>
<reference evidence="8 9" key="1">
    <citation type="submission" date="2019-02" db="EMBL/GenBank/DDBJ databases">
        <authorList>
            <person name="Li Y."/>
        </authorList>
    </citation>
    <scope>NUCLEOTIDE SEQUENCE [LARGE SCALE GENOMIC DNA]</scope>
    <source>
        <strain evidence="8 9">30C10-4-7</strain>
    </source>
</reference>
<evidence type="ECO:0000256" key="1">
    <source>
        <dbReference type="ARBA" id="ARBA00001462"/>
    </source>
</evidence>
<dbReference type="InterPro" id="IPR008979">
    <property type="entry name" value="Galactose-bd-like_sf"/>
</dbReference>
<dbReference type="Pfam" id="PF06964">
    <property type="entry name" value="Alpha-L-AF_C"/>
    <property type="match status" value="1"/>
</dbReference>
<dbReference type="PANTHER" id="PTHR31776:SF26">
    <property type="entry name" value="SECRETED ARABINOSIDASE"/>
    <property type="match status" value="1"/>
</dbReference>
<dbReference type="RefSeq" id="WP_130139852.1">
    <property type="nucleotide sequence ID" value="NZ_SGIT01000001.1"/>
</dbReference>
<evidence type="ECO:0000256" key="2">
    <source>
        <dbReference type="ARBA" id="ARBA00007186"/>
    </source>
</evidence>
<evidence type="ECO:0000313" key="9">
    <source>
        <dbReference type="Proteomes" id="UP000292855"/>
    </source>
</evidence>
<dbReference type="EC" id="3.2.1.55" evidence="3"/>
<gene>
    <name evidence="8" type="ORF">EWE74_01920</name>
</gene>
<dbReference type="GO" id="GO:0046373">
    <property type="term" value="P:L-arabinose metabolic process"/>
    <property type="evidence" value="ECO:0007669"/>
    <property type="project" value="InterPro"/>
</dbReference>
<keyword evidence="5" id="KW-0378">Hydrolase</keyword>
<feature type="signal peptide" evidence="6">
    <location>
        <begin position="1"/>
        <end position="19"/>
    </location>
</feature>
<dbReference type="Proteomes" id="UP000292855">
    <property type="component" value="Unassembled WGS sequence"/>
</dbReference>
<dbReference type="SUPFAM" id="SSF75005">
    <property type="entry name" value="Arabinanase/levansucrase/invertase"/>
    <property type="match status" value="1"/>
</dbReference>
<dbReference type="SUPFAM" id="SSF51445">
    <property type="entry name" value="(Trans)glycosidases"/>
    <property type="match status" value="1"/>
</dbReference>
<dbReference type="Pfam" id="PF22848">
    <property type="entry name" value="ASD1_dom"/>
    <property type="match status" value="1"/>
</dbReference>
<comment type="similarity">
    <text evidence="2">Belongs to the glycosyl hydrolase 51 family.</text>
</comment>
<dbReference type="Gene3D" id="2.115.10.20">
    <property type="entry name" value="Glycosyl hydrolase domain, family 43"/>
    <property type="match status" value="1"/>
</dbReference>
<evidence type="ECO:0000256" key="6">
    <source>
        <dbReference type="SAM" id="SignalP"/>
    </source>
</evidence>
<dbReference type="Pfam" id="PF22847">
    <property type="entry name" value="BT_3657-like_N"/>
    <property type="match status" value="1"/>
</dbReference>
<feature type="domain" description="Alpha-L-arabinofuranosidase C-terminal" evidence="7">
    <location>
        <begin position="679"/>
        <end position="855"/>
    </location>
</feature>
<dbReference type="GO" id="GO:0046556">
    <property type="term" value="F:alpha-L-arabinofuranosidase activity"/>
    <property type="evidence" value="ECO:0007669"/>
    <property type="project" value="UniProtKB-EC"/>
</dbReference>
<dbReference type="InterPro" id="IPR051563">
    <property type="entry name" value="Glycosyl_Hydrolase_51"/>
</dbReference>
<feature type="chain" id="PRO_5020509269" description="non-reducing end alpha-L-arabinofuranosidase" evidence="6">
    <location>
        <begin position="20"/>
        <end position="865"/>
    </location>
</feature>
<dbReference type="InterPro" id="IPR055235">
    <property type="entry name" value="ASD1_cat"/>
</dbReference>
<evidence type="ECO:0000259" key="7">
    <source>
        <dbReference type="SMART" id="SM00813"/>
    </source>
</evidence>